<proteinExistence type="predicted"/>
<gene>
    <name evidence="2" type="ORF">PCOR1329_LOCUS78300</name>
</gene>
<keyword evidence="3" id="KW-1185">Reference proteome</keyword>
<sequence length="124" mass="13300">ALAGGRVPRSAAAARRSLETPGGGCTFDCAAAWMVMLVLVYAIASNVYEWLPWGITHLEDKFDDLLDWLVANANCKAVHFTKTGWKDLLVLALVVVLALLACLRARRAKAREPAGASQAGSYLA</sequence>
<keyword evidence="1" id="KW-0472">Membrane</keyword>
<keyword evidence="1" id="KW-1133">Transmembrane helix</keyword>
<comment type="caution">
    <text evidence="2">The sequence shown here is derived from an EMBL/GenBank/DDBJ whole genome shotgun (WGS) entry which is preliminary data.</text>
</comment>
<feature type="transmembrane region" description="Helical" evidence="1">
    <location>
        <begin position="25"/>
        <end position="44"/>
    </location>
</feature>
<name>A0ABN9XRR7_9DINO</name>
<protein>
    <submittedName>
        <fullName evidence="2">Uncharacterized protein</fullName>
    </submittedName>
</protein>
<dbReference type="Proteomes" id="UP001189429">
    <property type="component" value="Unassembled WGS sequence"/>
</dbReference>
<organism evidence="2 3">
    <name type="scientific">Prorocentrum cordatum</name>
    <dbReference type="NCBI Taxonomy" id="2364126"/>
    <lineage>
        <taxon>Eukaryota</taxon>
        <taxon>Sar</taxon>
        <taxon>Alveolata</taxon>
        <taxon>Dinophyceae</taxon>
        <taxon>Prorocentrales</taxon>
        <taxon>Prorocentraceae</taxon>
        <taxon>Prorocentrum</taxon>
    </lineage>
</organism>
<accession>A0ABN9XRR7</accession>
<keyword evidence="1" id="KW-0812">Transmembrane</keyword>
<evidence type="ECO:0000313" key="3">
    <source>
        <dbReference type="Proteomes" id="UP001189429"/>
    </source>
</evidence>
<evidence type="ECO:0000256" key="1">
    <source>
        <dbReference type="SAM" id="Phobius"/>
    </source>
</evidence>
<dbReference type="EMBL" id="CAUYUJ010020909">
    <property type="protein sequence ID" value="CAK0901303.1"/>
    <property type="molecule type" value="Genomic_DNA"/>
</dbReference>
<evidence type="ECO:0000313" key="2">
    <source>
        <dbReference type="EMBL" id="CAK0901303.1"/>
    </source>
</evidence>
<feature type="non-terminal residue" evidence="2">
    <location>
        <position position="1"/>
    </location>
</feature>
<reference evidence="2" key="1">
    <citation type="submission" date="2023-10" db="EMBL/GenBank/DDBJ databases">
        <authorList>
            <person name="Chen Y."/>
            <person name="Shah S."/>
            <person name="Dougan E. K."/>
            <person name="Thang M."/>
            <person name="Chan C."/>
        </authorList>
    </citation>
    <scope>NUCLEOTIDE SEQUENCE [LARGE SCALE GENOMIC DNA]</scope>
</reference>
<feature type="transmembrane region" description="Helical" evidence="1">
    <location>
        <begin position="88"/>
        <end position="105"/>
    </location>
</feature>